<dbReference type="Pfam" id="PF00942">
    <property type="entry name" value="CBM_3"/>
    <property type="match status" value="2"/>
</dbReference>
<dbReference type="InterPro" id="IPR036966">
    <property type="entry name" value="CBM3_sf"/>
</dbReference>
<dbReference type="RefSeq" id="WP_111323860.1">
    <property type="nucleotide sequence ID" value="NZ_BIFX01000001.1"/>
</dbReference>
<dbReference type="PROSITE" id="PS51172">
    <property type="entry name" value="CBM3"/>
    <property type="match status" value="2"/>
</dbReference>
<dbReference type="InterPro" id="IPR001956">
    <property type="entry name" value="CBM3"/>
</dbReference>
<comment type="caution">
    <text evidence="2">The sequence shown here is derived from an EMBL/GenBank/DDBJ whole genome shotgun (WGS) entry which is preliminary data.</text>
</comment>
<name>A0A326U549_THEHA</name>
<dbReference type="AlphaFoldDB" id="A0A326U549"/>
<dbReference type="InterPro" id="IPR008965">
    <property type="entry name" value="CBM2/CBM3_carb-bd_dom_sf"/>
</dbReference>
<keyword evidence="3" id="KW-1185">Reference proteome</keyword>
<protein>
    <submittedName>
        <fullName evidence="2">Cellulose binding domain-containing protein</fullName>
    </submittedName>
</protein>
<dbReference type="Proteomes" id="UP000248806">
    <property type="component" value="Unassembled WGS sequence"/>
</dbReference>
<dbReference type="EMBL" id="QKUF01000012">
    <property type="protein sequence ID" value="PZW27411.1"/>
    <property type="molecule type" value="Genomic_DNA"/>
</dbReference>
<dbReference type="SMART" id="SM01067">
    <property type="entry name" value="CBM_3"/>
    <property type="match status" value="2"/>
</dbReference>
<dbReference type="SUPFAM" id="SSF49384">
    <property type="entry name" value="Carbohydrate-binding domain"/>
    <property type="match status" value="2"/>
</dbReference>
<feature type="domain" description="CBM3" evidence="1">
    <location>
        <begin position="34"/>
        <end position="187"/>
    </location>
</feature>
<organism evidence="2 3">
    <name type="scientific">Thermosporothrix hazakensis</name>
    <dbReference type="NCBI Taxonomy" id="644383"/>
    <lineage>
        <taxon>Bacteria</taxon>
        <taxon>Bacillati</taxon>
        <taxon>Chloroflexota</taxon>
        <taxon>Ktedonobacteria</taxon>
        <taxon>Ktedonobacterales</taxon>
        <taxon>Thermosporotrichaceae</taxon>
        <taxon>Thermosporothrix</taxon>
    </lineage>
</organism>
<dbReference type="OrthoDB" id="602637at2"/>
<accession>A0A326U549</accession>
<evidence type="ECO:0000259" key="1">
    <source>
        <dbReference type="PROSITE" id="PS51172"/>
    </source>
</evidence>
<gene>
    <name evidence="2" type="ORF">EI42_03497</name>
</gene>
<evidence type="ECO:0000313" key="3">
    <source>
        <dbReference type="Proteomes" id="UP000248806"/>
    </source>
</evidence>
<dbReference type="Gene3D" id="2.60.40.710">
    <property type="entry name" value="Endoglucanase-like"/>
    <property type="match status" value="2"/>
</dbReference>
<sequence length="356" mass="39127">MRKRVISVGILGLALLSALGWVVFQTLAPGKAASGKLIKVQYKVGSGTVADTVIHPVLRIVNEGPEAVALDELNLAYWFEGISPEDLQIQCIRAPKIGCDNLKPNLQQLKSALPGADSVLKLGFVKGLLEGNSDSGDIELQIRSKNQKIQFQQSKDYSYNAALLDFGDNDKIALYRKGLLIWGQEPTGLLNGKTDPLKELDTLNTDDLGLQVQYRPLVSDAQTATIVADIILENTGAKDIPFRSISLRYYFTRDHSVQPTVSLEGSGLEKSKAVAKMKAMAQPTELADSYTEITFNSQDMLQGKQFTHFRMRIAGHDVEPFSQLNDYSFSPLTVATAWKNITAYVDGQRAWGAEPH</sequence>
<proteinExistence type="predicted"/>
<reference evidence="2 3" key="1">
    <citation type="submission" date="2018-06" db="EMBL/GenBank/DDBJ databases">
        <title>Genomic Encyclopedia of Archaeal and Bacterial Type Strains, Phase II (KMG-II): from individual species to whole genera.</title>
        <authorList>
            <person name="Goeker M."/>
        </authorList>
    </citation>
    <scope>NUCLEOTIDE SEQUENCE [LARGE SCALE GENOMIC DNA]</scope>
    <source>
        <strain evidence="2 3">ATCC BAA-1881</strain>
    </source>
</reference>
<evidence type="ECO:0000313" key="2">
    <source>
        <dbReference type="EMBL" id="PZW27411.1"/>
    </source>
</evidence>
<dbReference type="GO" id="GO:0030248">
    <property type="term" value="F:cellulose binding"/>
    <property type="evidence" value="ECO:0007669"/>
    <property type="project" value="InterPro"/>
</dbReference>
<feature type="domain" description="CBM3" evidence="1">
    <location>
        <begin position="206"/>
        <end position="356"/>
    </location>
</feature>
<dbReference type="GO" id="GO:0005975">
    <property type="term" value="P:carbohydrate metabolic process"/>
    <property type="evidence" value="ECO:0007669"/>
    <property type="project" value="InterPro"/>
</dbReference>